<reference evidence="3" key="1">
    <citation type="submission" date="2014-01" db="EMBL/GenBank/DDBJ databases">
        <title>The Genome Sequence of Anopheles farauti FAR1 (V2).</title>
        <authorList>
            <consortium name="The Broad Institute Genomics Platform"/>
            <person name="Neafsey D.E."/>
            <person name="Besansky N."/>
            <person name="Howell P."/>
            <person name="Walton C."/>
            <person name="Young S.K."/>
            <person name="Zeng Q."/>
            <person name="Gargeya S."/>
            <person name="Fitzgerald M."/>
            <person name="Haas B."/>
            <person name="Abouelleil A."/>
            <person name="Allen A.W."/>
            <person name="Alvarado L."/>
            <person name="Arachchi H.M."/>
            <person name="Berlin A.M."/>
            <person name="Chapman S.B."/>
            <person name="Gainer-Dewar J."/>
            <person name="Goldberg J."/>
            <person name="Griggs A."/>
            <person name="Gujja S."/>
            <person name="Hansen M."/>
            <person name="Howarth C."/>
            <person name="Imamovic A."/>
            <person name="Ireland A."/>
            <person name="Larimer J."/>
            <person name="McCowan C."/>
            <person name="Murphy C."/>
            <person name="Pearson M."/>
            <person name="Poon T.W."/>
            <person name="Priest M."/>
            <person name="Roberts A."/>
            <person name="Saif S."/>
            <person name="Shea T."/>
            <person name="Sisk P."/>
            <person name="Sykes S."/>
            <person name="Wortman J."/>
            <person name="Nusbaum C."/>
            <person name="Birren B."/>
        </authorList>
    </citation>
    <scope>NUCLEOTIDE SEQUENCE [LARGE SCALE GENOMIC DNA]</scope>
    <source>
        <strain evidence="3">FAR1</strain>
    </source>
</reference>
<feature type="transmembrane region" description="Helical" evidence="1">
    <location>
        <begin position="99"/>
        <end position="122"/>
    </location>
</feature>
<organism evidence="2 3">
    <name type="scientific">Anopheles farauti</name>
    <dbReference type="NCBI Taxonomy" id="69004"/>
    <lineage>
        <taxon>Eukaryota</taxon>
        <taxon>Metazoa</taxon>
        <taxon>Ecdysozoa</taxon>
        <taxon>Arthropoda</taxon>
        <taxon>Hexapoda</taxon>
        <taxon>Insecta</taxon>
        <taxon>Pterygota</taxon>
        <taxon>Neoptera</taxon>
        <taxon>Endopterygota</taxon>
        <taxon>Diptera</taxon>
        <taxon>Nematocera</taxon>
        <taxon>Culicoidea</taxon>
        <taxon>Culicidae</taxon>
        <taxon>Anophelinae</taxon>
        <taxon>Anopheles</taxon>
    </lineage>
</organism>
<protein>
    <submittedName>
        <fullName evidence="2">Uncharacterized protein</fullName>
    </submittedName>
</protein>
<keyword evidence="3" id="KW-1185">Reference proteome</keyword>
<evidence type="ECO:0000313" key="3">
    <source>
        <dbReference type="Proteomes" id="UP000075886"/>
    </source>
</evidence>
<keyword evidence="1" id="KW-0472">Membrane</keyword>
<accession>A0A182QHG8</accession>
<sequence>MPMVVIVALTATFTVMIMIPMVRIVVMIDIDDGAPVLPAIALRPALFRSSSSLGEVGDGFSSSSQYFSKSKLKSSNSRSVESEEVSSKRFAAVVRFLEIIATLPMVVVTARMALIFLLAFIGTQPACGGVFSARFRRRCVCRALARMMPVVFITIPVEFFLFRLSDLLQVLDRANALPVIGGTDHHHAI</sequence>
<dbReference type="AlphaFoldDB" id="A0A182QHG8"/>
<keyword evidence="1" id="KW-1133">Transmembrane helix</keyword>
<feature type="transmembrane region" description="Helical" evidence="1">
    <location>
        <begin position="143"/>
        <end position="162"/>
    </location>
</feature>
<evidence type="ECO:0000256" key="1">
    <source>
        <dbReference type="SAM" id="Phobius"/>
    </source>
</evidence>
<reference evidence="2" key="2">
    <citation type="submission" date="2020-05" db="UniProtKB">
        <authorList>
            <consortium name="EnsemblMetazoa"/>
        </authorList>
    </citation>
    <scope>IDENTIFICATION</scope>
    <source>
        <strain evidence="2">FAR1</strain>
    </source>
</reference>
<name>A0A182QHG8_9DIPT</name>
<evidence type="ECO:0000313" key="2">
    <source>
        <dbReference type="EnsemblMetazoa" id="AFAF010262-PA"/>
    </source>
</evidence>
<proteinExistence type="predicted"/>
<dbReference type="VEuPathDB" id="VectorBase:AFAF010262"/>
<keyword evidence="1" id="KW-0812">Transmembrane</keyword>
<dbReference type="EMBL" id="AXCN02001010">
    <property type="status" value="NOT_ANNOTATED_CDS"/>
    <property type="molecule type" value="Genomic_DNA"/>
</dbReference>
<dbReference type="Proteomes" id="UP000075886">
    <property type="component" value="Unassembled WGS sequence"/>
</dbReference>
<dbReference type="EnsemblMetazoa" id="AFAF010262-RA">
    <property type="protein sequence ID" value="AFAF010262-PA"/>
    <property type="gene ID" value="AFAF010262"/>
</dbReference>